<dbReference type="Gene3D" id="1.50.40.10">
    <property type="entry name" value="Mitochondrial carrier domain"/>
    <property type="match status" value="1"/>
</dbReference>
<dbReference type="Pfam" id="PF03372">
    <property type="entry name" value="Exo_endo_phos"/>
    <property type="match status" value="1"/>
</dbReference>
<reference evidence="13 14" key="1">
    <citation type="journal article" date="2018" name="Science">
        <title>The opium poppy genome and morphinan production.</title>
        <authorList>
            <person name="Guo L."/>
            <person name="Winzer T."/>
            <person name="Yang X."/>
            <person name="Li Y."/>
            <person name="Ning Z."/>
            <person name="He Z."/>
            <person name="Teodor R."/>
            <person name="Lu Y."/>
            <person name="Bowser T.A."/>
            <person name="Graham I.A."/>
            <person name="Ye K."/>
        </authorList>
    </citation>
    <scope>NUCLEOTIDE SEQUENCE [LARGE SCALE GENOMIC DNA]</scope>
    <source>
        <strain evidence="14">cv. HN1</strain>
        <tissue evidence="13">Leaves</tissue>
    </source>
</reference>
<dbReference type="GO" id="GO:0003824">
    <property type="term" value="F:catalytic activity"/>
    <property type="evidence" value="ECO:0007669"/>
    <property type="project" value="InterPro"/>
</dbReference>
<keyword evidence="5" id="KW-0677">Repeat</keyword>
<comment type="similarity">
    <text evidence="2">Belongs to the mitochondrial carrier (TC 2.A.29) family.</text>
</comment>
<keyword evidence="8" id="KW-0496">Mitochondrion</keyword>
<accession>A0A4Y7IMV5</accession>
<dbReference type="FunFam" id="1.50.40.10:FF:000098">
    <property type="entry name" value="Mitochondrial substrate carrier family protein"/>
    <property type="match status" value="1"/>
</dbReference>
<dbReference type="InterPro" id="IPR002067">
    <property type="entry name" value="MCP"/>
</dbReference>
<comment type="subcellular location">
    <subcellularLocation>
        <location evidence="1">Mitochondrion inner membrane</location>
        <topology evidence="1">Multi-pass membrane protein</topology>
    </subcellularLocation>
</comment>
<organism evidence="13 14">
    <name type="scientific">Papaver somniferum</name>
    <name type="common">Opium poppy</name>
    <dbReference type="NCBI Taxonomy" id="3469"/>
    <lineage>
        <taxon>Eukaryota</taxon>
        <taxon>Viridiplantae</taxon>
        <taxon>Streptophyta</taxon>
        <taxon>Embryophyta</taxon>
        <taxon>Tracheophyta</taxon>
        <taxon>Spermatophyta</taxon>
        <taxon>Magnoliopsida</taxon>
        <taxon>Ranunculales</taxon>
        <taxon>Papaveraceae</taxon>
        <taxon>Papaveroideae</taxon>
        <taxon>Papaver</taxon>
    </lineage>
</organism>
<evidence type="ECO:0000256" key="6">
    <source>
        <dbReference type="ARBA" id="ARBA00022792"/>
    </source>
</evidence>
<evidence type="ECO:0000256" key="4">
    <source>
        <dbReference type="ARBA" id="ARBA00022692"/>
    </source>
</evidence>
<feature type="repeat" description="Solcar" evidence="11">
    <location>
        <begin position="164"/>
        <end position="247"/>
    </location>
</feature>
<dbReference type="SUPFAM" id="SSF56219">
    <property type="entry name" value="DNase I-like"/>
    <property type="match status" value="1"/>
</dbReference>
<dbReference type="Pfam" id="PF00153">
    <property type="entry name" value="Mito_carr"/>
    <property type="match status" value="3"/>
</dbReference>
<dbReference type="InterPro" id="IPR018108">
    <property type="entry name" value="MCP_transmembrane"/>
</dbReference>
<protein>
    <recommendedName>
        <fullName evidence="12">Endonuclease/exonuclease/phosphatase domain-containing protein</fullName>
    </recommendedName>
</protein>
<evidence type="ECO:0000256" key="11">
    <source>
        <dbReference type="PROSITE-ProRule" id="PRU00282"/>
    </source>
</evidence>
<evidence type="ECO:0000256" key="1">
    <source>
        <dbReference type="ARBA" id="ARBA00004448"/>
    </source>
</evidence>
<evidence type="ECO:0000313" key="13">
    <source>
        <dbReference type="EMBL" id="RZC49130.1"/>
    </source>
</evidence>
<dbReference type="PANTHER" id="PTHR24089">
    <property type="entry name" value="SOLUTE CARRIER FAMILY 25"/>
    <property type="match status" value="1"/>
</dbReference>
<dbReference type="InterPro" id="IPR023395">
    <property type="entry name" value="MCP_dom_sf"/>
</dbReference>
<comment type="function">
    <text evidence="10">Probable mitochondrial adenylate carrier that catalyzes the transport of ATP, ADP and AMP.</text>
</comment>
<dbReference type="Gene3D" id="3.60.10.10">
    <property type="entry name" value="Endonuclease/exonuclease/phosphatase"/>
    <property type="match status" value="1"/>
</dbReference>
<feature type="repeat" description="Solcar" evidence="11">
    <location>
        <begin position="371"/>
        <end position="456"/>
    </location>
</feature>
<evidence type="ECO:0000256" key="3">
    <source>
        <dbReference type="ARBA" id="ARBA00022448"/>
    </source>
</evidence>
<dbReference type="PRINTS" id="PR00926">
    <property type="entry name" value="MITOCARRIER"/>
</dbReference>
<evidence type="ECO:0000256" key="8">
    <source>
        <dbReference type="ARBA" id="ARBA00023128"/>
    </source>
</evidence>
<dbReference type="Gramene" id="RZC49130">
    <property type="protein sequence ID" value="RZC49130"/>
    <property type="gene ID" value="C5167_017559"/>
</dbReference>
<keyword evidence="9 11" id="KW-0472">Membrane</keyword>
<evidence type="ECO:0000259" key="12">
    <source>
        <dbReference type="Pfam" id="PF03372"/>
    </source>
</evidence>
<sequence>MLGRSLEVWFKNSITSESYGDLNLGFSGNACGSGGLFLDSSVTSFVSSLITSSRTDFYDPDDDNNDRSVSISSNRVCWKPILSNRFKRENNKRNYRVSSGGLFFSVSLSSINGSNDGDELVQESNGFLSENGEIKEEAKMVVVEKNEKKKVEKKVGLQGTANAMNTTKHLWAGAVSAMVSRTFVAPLERLKLEYIVRGEQKNLVDLIKTIAATQGLKGFWKGNFVNILRTAPFKAINFYAYDTYRKQLLEWTGNEEATNFERFIAGAASGITATILCLPMDTIRTKMVAPGGEALGGVVGVFQHMVQTEGFFSLYKGLLPSIISMAPSGAVFYGVYDILKSTYLHSPEGKKRIKNMNEQGQELNALDQLELGPVRTLLYGAIAGCCAEAATYPFEVVRRQLQMQVQATKLSTLATCVKIIEQGGVPAFYAGLTPSLLQMLLELNPETPVVGCEIILIGSVHSKAGYVIPDDSLDYNCVLSYNVLADVYAMTDKFYYCPATALNWEYRRQSLLREIVRYEADIICLQEVQSDHFEDFFKPELQSCLLIKESTHDGCATFFRFDKFRQVEKYELEFNTIAQELAESLDEDQRHSMMKNNVALITILETIETEPLCDTSIRRICVANVHVSANPQFMDVKLWQVGTLIEGLERIVAHSYVPVLIYGDLNSLPRSAAHNLLVNGKVNPMHEDLVKTPYEIFQHLKLSHELPPLASAYSSFSRATNGDSKQWSMMNPNTQEPRFTIARPNFRSAIDYIFYTEDMLTVRSLLELVHLRSAIRDTAFPSAMWPSDHIALMAEFSWKTPRQNQLVNSRDITYSSV</sequence>
<evidence type="ECO:0000256" key="9">
    <source>
        <dbReference type="ARBA" id="ARBA00023136"/>
    </source>
</evidence>
<dbReference type="EMBL" id="CM010716">
    <property type="protein sequence ID" value="RZC49130.1"/>
    <property type="molecule type" value="Genomic_DNA"/>
</dbReference>
<dbReference type="Proteomes" id="UP000316621">
    <property type="component" value="Chromosome 2"/>
</dbReference>
<name>A0A4Y7IMV5_PAPSO</name>
<evidence type="ECO:0000313" key="14">
    <source>
        <dbReference type="Proteomes" id="UP000316621"/>
    </source>
</evidence>
<dbReference type="InterPro" id="IPR036691">
    <property type="entry name" value="Endo/exonu/phosph_ase_sf"/>
</dbReference>
<keyword evidence="4 11" id="KW-0812">Transmembrane</keyword>
<dbReference type="SUPFAM" id="SSF103506">
    <property type="entry name" value="Mitochondrial carrier"/>
    <property type="match status" value="1"/>
</dbReference>
<keyword evidence="7" id="KW-1133">Transmembrane helix</keyword>
<feature type="domain" description="Endonuclease/exonuclease/phosphatase" evidence="12">
    <location>
        <begin position="479"/>
        <end position="789"/>
    </location>
</feature>
<dbReference type="GO" id="GO:0005743">
    <property type="term" value="C:mitochondrial inner membrane"/>
    <property type="evidence" value="ECO:0007669"/>
    <property type="project" value="UniProtKB-SubCell"/>
</dbReference>
<evidence type="ECO:0000256" key="5">
    <source>
        <dbReference type="ARBA" id="ARBA00022737"/>
    </source>
</evidence>
<evidence type="ECO:0000256" key="7">
    <source>
        <dbReference type="ARBA" id="ARBA00022989"/>
    </source>
</evidence>
<dbReference type="AlphaFoldDB" id="A0A4Y7IMV5"/>
<keyword evidence="14" id="KW-1185">Reference proteome</keyword>
<keyword evidence="6" id="KW-0999">Mitochondrion inner membrane</keyword>
<gene>
    <name evidence="13" type="ORF">C5167_017559</name>
</gene>
<feature type="repeat" description="Solcar" evidence="11">
    <location>
        <begin position="257"/>
        <end position="342"/>
    </location>
</feature>
<dbReference type="PROSITE" id="PS50920">
    <property type="entry name" value="SOLCAR"/>
    <property type="match status" value="3"/>
</dbReference>
<evidence type="ECO:0000256" key="10">
    <source>
        <dbReference type="ARBA" id="ARBA00054707"/>
    </source>
</evidence>
<proteinExistence type="inferred from homology"/>
<evidence type="ECO:0000256" key="2">
    <source>
        <dbReference type="ARBA" id="ARBA00006375"/>
    </source>
</evidence>
<dbReference type="InterPro" id="IPR005135">
    <property type="entry name" value="Endo/exonuclease/phosphatase"/>
</dbReference>
<keyword evidence="3" id="KW-0813">Transport</keyword>
<dbReference type="GO" id="GO:0055085">
    <property type="term" value="P:transmembrane transport"/>
    <property type="evidence" value="ECO:0007669"/>
    <property type="project" value="InterPro"/>
</dbReference>